<reference evidence="1" key="1">
    <citation type="journal article" date="2019" name="Nat. Commun.">
        <title>Genome-wide association mapping of date palm fruit traits.</title>
        <authorList>
            <person name="Hazzouri K.M."/>
            <person name="Gros-Balthazard M."/>
            <person name="Flowers J.M."/>
            <person name="Copetti D."/>
            <person name="Lemansour A."/>
            <person name="Lebrun M."/>
            <person name="Masmoudi K."/>
            <person name="Ferrand S."/>
            <person name="Dhar M.I."/>
            <person name="Fresquez Z.A."/>
            <person name="Rosas U."/>
            <person name="Zhang J."/>
            <person name="Talag J."/>
            <person name="Lee S."/>
            <person name="Kudrna D."/>
            <person name="Powell R.F."/>
            <person name="Leitch I.J."/>
            <person name="Krueger R.R."/>
            <person name="Wing R.A."/>
            <person name="Amiri K.M.A."/>
            <person name="Purugganan M.D."/>
        </authorList>
    </citation>
    <scope>NUCLEOTIDE SEQUENCE [LARGE SCALE GENOMIC DNA]</scope>
    <source>
        <strain evidence="1">cv. Khalas</strain>
    </source>
</reference>
<evidence type="ECO:0000313" key="1">
    <source>
        <dbReference type="Proteomes" id="UP000228380"/>
    </source>
</evidence>
<gene>
    <name evidence="2" type="primary">LOC103723488</name>
</gene>
<name>A0A8B7D3U8_PHODC</name>
<dbReference type="AlphaFoldDB" id="A0A8B7D3U8"/>
<dbReference type="PANTHER" id="PTHR33647">
    <property type="entry name" value="OS01G0793900 PROTEIN"/>
    <property type="match status" value="1"/>
</dbReference>
<keyword evidence="1" id="KW-1185">Reference proteome</keyword>
<dbReference type="GeneID" id="103723488"/>
<accession>A0A8B7D3U8</accession>
<evidence type="ECO:0000313" key="2">
    <source>
        <dbReference type="RefSeq" id="XP_008812629.2"/>
    </source>
</evidence>
<proteinExistence type="predicted"/>
<organism evidence="1 2">
    <name type="scientific">Phoenix dactylifera</name>
    <name type="common">Date palm</name>
    <dbReference type="NCBI Taxonomy" id="42345"/>
    <lineage>
        <taxon>Eukaryota</taxon>
        <taxon>Viridiplantae</taxon>
        <taxon>Streptophyta</taxon>
        <taxon>Embryophyta</taxon>
        <taxon>Tracheophyta</taxon>
        <taxon>Spermatophyta</taxon>
        <taxon>Magnoliopsida</taxon>
        <taxon>Liliopsida</taxon>
        <taxon>Arecaceae</taxon>
        <taxon>Coryphoideae</taxon>
        <taxon>Phoeniceae</taxon>
        <taxon>Phoenix</taxon>
    </lineage>
</organism>
<reference evidence="2" key="2">
    <citation type="submission" date="2025-08" db="UniProtKB">
        <authorList>
            <consortium name="RefSeq"/>
        </authorList>
    </citation>
    <scope>IDENTIFICATION</scope>
    <source>
        <tissue evidence="2">Young leaves</tissue>
    </source>
</reference>
<dbReference type="KEGG" id="pda:103723488"/>
<protein>
    <submittedName>
        <fullName evidence="2">Uncharacterized protein LOC103723488</fullName>
    </submittedName>
</protein>
<dbReference type="OrthoDB" id="610799at2759"/>
<dbReference type="RefSeq" id="XP_008812629.2">
    <property type="nucleotide sequence ID" value="XM_008814407.4"/>
</dbReference>
<dbReference type="PANTHER" id="PTHR33647:SF5">
    <property type="entry name" value="OS01G0793900 PROTEIN"/>
    <property type="match status" value="1"/>
</dbReference>
<sequence length="116" mass="13256">MGNCIDREKAVTWVDDEDWELEESPMQYCSVKEKARAAVQKEEKGLYEGEGGVGSTTEVKVKITKKQLEELLQRVEGKGLPIQQVLKDLLSMDEVALQERARHWRPALQSIPEFPE</sequence>
<dbReference type="Proteomes" id="UP000228380">
    <property type="component" value="Chromosome 4"/>
</dbReference>